<name>A0A5M3Z7Q9_ASPTE</name>
<proteinExistence type="predicted"/>
<feature type="compositionally biased region" description="Polar residues" evidence="1">
    <location>
        <begin position="204"/>
        <end position="225"/>
    </location>
</feature>
<evidence type="ECO:0000313" key="3">
    <source>
        <dbReference type="Proteomes" id="UP000452235"/>
    </source>
</evidence>
<reference evidence="2 3" key="1">
    <citation type="submission" date="2020-01" db="EMBL/GenBank/DDBJ databases">
        <title>Aspergillus terreus IFO 6365 whole genome shotgun sequence.</title>
        <authorList>
            <person name="Kanamasa S."/>
            <person name="Takahashi H."/>
        </authorList>
    </citation>
    <scope>NUCLEOTIDE SEQUENCE [LARGE SCALE GENOMIC DNA]</scope>
    <source>
        <strain evidence="2 3">IFO 6365</strain>
    </source>
</reference>
<feature type="region of interest" description="Disordered" evidence="1">
    <location>
        <begin position="169"/>
        <end position="225"/>
    </location>
</feature>
<dbReference type="Proteomes" id="UP000452235">
    <property type="component" value="Unassembled WGS sequence"/>
</dbReference>
<sequence length="225" mass="25878">MARMEVQIAPESRAALKEHLTLRCVVRAKYHRDKSRRSAEVISWSQSLVQILCTTLLREVEQETAGFSTQLNIVQMVGSPNIVYICFDFFLDECDERLRTEISEDFSTQRPIHYIIQKRRLFYVRREERADRKVAAQYSWMSCLDKGPRPFFSDLANPPVYHDGRRIEDFKAVASPEGSDAEGNDSKKNEDRKQEDPDEKEAEPTTTGNAPATGEQSQDNDISLK</sequence>
<dbReference type="EMBL" id="BLJY01000009">
    <property type="protein sequence ID" value="GFF18815.1"/>
    <property type="molecule type" value="Genomic_DNA"/>
</dbReference>
<accession>A0A5M3Z7Q9</accession>
<evidence type="ECO:0000313" key="2">
    <source>
        <dbReference type="EMBL" id="GFF18815.1"/>
    </source>
</evidence>
<gene>
    <name evidence="2" type="ORF">ATEIFO6365_0009017800</name>
</gene>
<dbReference type="OrthoDB" id="4505357at2759"/>
<evidence type="ECO:0000256" key="1">
    <source>
        <dbReference type="SAM" id="MobiDB-lite"/>
    </source>
</evidence>
<comment type="caution">
    <text evidence="2">The sequence shown here is derived from an EMBL/GenBank/DDBJ whole genome shotgun (WGS) entry which is preliminary data.</text>
</comment>
<protein>
    <submittedName>
        <fullName evidence="2">Uncharacterized protein</fullName>
    </submittedName>
</protein>
<keyword evidence="3" id="KW-1185">Reference proteome</keyword>
<dbReference type="VEuPathDB" id="FungiDB:ATEG_07587"/>
<dbReference type="AlphaFoldDB" id="A0A5M3Z7Q9"/>
<organism evidence="2 3">
    <name type="scientific">Aspergillus terreus</name>
    <dbReference type="NCBI Taxonomy" id="33178"/>
    <lineage>
        <taxon>Eukaryota</taxon>
        <taxon>Fungi</taxon>
        <taxon>Dikarya</taxon>
        <taxon>Ascomycota</taxon>
        <taxon>Pezizomycotina</taxon>
        <taxon>Eurotiomycetes</taxon>
        <taxon>Eurotiomycetidae</taxon>
        <taxon>Eurotiales</taxon>
        <taxon>Aspergillaceae</taxon>
        <taxon>Aspergillus</taxon>
        <taxon>Aspergillus subgen. Circumdati</taxon>
    </lineage>
</organism>
<feature type="compositionally biased region" description="Basic and acidic residues" evidence="1">
    <location>
        <begin position="184"/>
        <end position="195"/>
    </location>
</feature>